<dbReference type="Proteomes" id="UP001162031">
    <property type="component" value="Unassembled WGS sequence"/>
</dbReference>
<evidence type="ECO:0000256" key="6">
    <source>
        <dbReference type="ARBA" id="ARBA00022845"/>
    </source>
</evidence>
<feature type="domain" description="Translation initiation factor beta propellor-like" evidence="8">
    <location>
        <begin position="142"/>
        <end position="317"/>
    </location>
</feature>
<keyword evidence="3" id="KW-0396">Initiation factor</keyword>
<sequence>MASFSHSCALHPIYGARLGQWCCRRKRGQSRHSSSGLVATWLALVDIAAAPEISDLGNLVVWDALTCKEVARFKQKSYTRDKWSPLQWSSDETVCARQSANSVMLYSGRDVAAGPIGPINLPNVANSSVAPGSWPRSIQATKSFYKAQDVTFKWSPTGSALIIETRTDIDTSGKSYYCETGLFFLQSDGEYDCIVLLTKEGTVHDVAWDPTGRGFVVIAGAMPANATLYDSKAIPVFEFAAAPRNHVSWNPHGRFLCLAGFGNLRGDMDFLERNKVKKMGSATLNSATTFAWSPDSRYFAVATTFPRLRVDNGYKIFR</sequence>
<keyword evidence="6" id="KW-0810">Translation regulation</keyword>
<keyword evidence="5" id="KW-0677">Repeat</keyword>
<comment type="similarity">
    <text evidence="1">Belongs to the WD repeat EIF2A family.</text>
</comment>
<dbReference type="GO" id="GO:0043022">
    <property type="term" value="F:ribosome binding"/>
    <property type="evidence" value="ECO:0007669"/>
    <property type="project" value="TreeGrafter"/>
</dbReference>
<dbReference type="Gene3D" id="2.130.10.10">
    <property type="entry name" value="YVTN repeat-like/Quinoprotein amine dehydrogenase"/>
    <property type="match status" value="1"/>
</dbReference>
<dbReference type="GO" id="GO:0022627">
    <property type="term" value="C:cytosolic small ribosomal subunit"/>
    <property type="evidence" value="ECO:0007669"/>
    <property type="project" value="TreeGrafter"/>
</dbReference>
<gene>
    <name evidence="9" type="ORF">HBR001_LOCUS4142</name>
</gene>
<keyword evidence="7" id="KW-0648">Protein biosynthesis</keyword>
<name>A0AAV0TU89_HYABA</name>
<evidence type="ECO:0000256" key="1">
    <source>
        <dbReference type="ARBA" id="ARBA00009573"/>
    </source>
</evidence>
<dbReference type="InterPro" id="IPR013979">
    <property type="entry name" value="TIF_beta_prop-like"/>
</dbReference>
<dbReference type="InterPro" id="IPR011387">
    <property type="entry name" value="TIF2A"/>
</dbReference>
<dbReference type="PANTHER" id="PTHR13227">
    <property type="entry name" value="EUKARYOTIC TRANSLATION INITIATION FACTOR 2A"/>
    <property type="match status" value="1"/>
</dbReference>
<dbReference type="InterPro" id="IPR015943">
    <property type="entry name" value="WD40/YVTN_repeat-like_dom_sf"/>
</dbReference>
<dbReference type="PANTHER" id="PTHR13227:SF0">
    <property type="entry name" value="EUKARYOTIC TRANSLATION INITIATION FACTOR 2A"/>
    <property type="match status" value="1"/>
</dbReference>
<accession>A0AAV0TU89</accession>
<dbReference type="GO" id="GO:0006417">
    <property type="term" value="P:regulation of translation"/>
    <property type="evidence" value="ECO:0007669"/>
    <property type="project" value="UniProtKB-KW"/>
</dbReference>
<dbReference type="AlphaFoldDB" id="A0AAV0TU89"/>
<evidence type="ECO:0000259" key="8">
    <source>
        <dbReference type="Pfam" id="PF08662"/>
    </source>
</evidence>
<evidence type="ECO:0000256" key="2">
    <source>
        <dbReference type="ARBA" id="ARBA00013819"/>
    </source>
</evidence>
<evidence type="ECO:0000256" key="3">
    <source>
        <dbReference type="ARBA" id="ARBA00022540"/>
    </source>
</evidence>
<reference evidence="9" key="1">
    <citation type="submission" date="2022-12" db="EMBL/GenBank/DDBJ databases">
        <authorList>
            <person name="Webb A."/>
        </authorList>
    </citation>
    <scope>NUCLEOTIDE SEQUENCE</scope>
    <source>
        <strain evidence="9">Hp1</strain>
    </source>
</reference>
<organism evidence="9 10">
    <name type="scientific">Hyaloperonospora brassicae</name>
    <name type="common">Brassica downy mildew</name>
    <name type="synonym">Peronospora brassicae</name>
    <dbReference type="NCBI Taxonomy" id="162125"/>
    <lineage>
        <taxon>Eukaryota</taxon>
        <taxon>Sar</taxon>
        <taxon>Stramenopiles</taxon>
        <taxon>Oomycota</taxon>
        <taxon>Peronosporomycetes</taxon>
        <taxon>Peronosporales</taxon>
        <taxon>Peronosporaceae</taxon>
        <taxon>Hyaloperonospora</taxon>
    </lineage>
</organism>
<evidence type="ECO:0000256" key="7">
    <source>
        <dbReference type="ARBA" id="ARBA00022917"/>
    </source>
</evidence>
<dbReference type="GO" id="GO:0003729">
    <property type="term" value="F:mRNA binding"/>
    <property type="evidence" value="ECO:0007669"/>
    <property type="project" value="TreeGrafter"/>
</dbReference>
<evidence type="ECO:0000256" key="5">
    <source>
        <dbReference type="ARBA" id="ARBA00022737"/>
    </source>
</evidence>
<comment type="caution">
    <text evidence="9">The sequence shown here is derived from an EMBL/GenBank/DDBJ whole genome shotgun (WGS) entry which is preliminary data.</text>
</comment>
<keyword evidence="10" id="KW-1185">Reference proteome</keyword>
<keyword evidence="4" id="KW-0853">WD repeat</keyword>
<evidence type="ECO:0000256" key="4">
    <source>
        <dbReference type="ARBA" id="ARBA00022574"/>
    </source>
</evidence>
<evidence type="ECO:0000313" key="9">
    <source>
        <dbReference type="EMBL" id="CAI5727662.1"/>
    </source>
</evidence>
<protein>
    <recommendedName>
        <fullName evidence="2">Eukaryotic translation initiation factor 2A</fullName>
    </recommendedName>
</protein>
<dbReference type="EMBL" id="CANTFL010000774">
    <property type="protein sequence ID" value="CAI5727662.1"/>
    <property type="molecule type" value="Genomic_DNA"/>
</dbReference>
<dbReference type="Pfam" id="PF08662">
    <property type="entry name" value="eIF2A"/>
    <property type="match status" value="1"/>
</dbReference>
<proteinExistence type="inferred from homology"/>
<dbReference type="GO" id="GO:0003743">
    <property type="term" value="F:translation initiation factor activity"/>
    <property type="evidence" value="ECO:0007669"/>
    <property type="project" value="UniProtKB-KW"/>
</dbReference>
<dbReference type="SUPFAM" id="SSF82171">
    <property type="entry name" value="DPP6 N-terminal domain-like"/>
    <property type="match status" value="1"/>
</dbReference>
<dbReference type="GO" id="GO:0000049">
    <property type="term" value="F:tRNA binding"/>
    <property type="evidence" value="ECO:0007669"/>
    <property type="project" value="TreeGrafter"/>
</dbReference>
<evidence type="ECO:0000313" key="10">
    <source>
        <dbReference type="Proteomes" id="UP001162031"/>
    </source>
</evidence>